<organism evidence="2 3">
    <name type="scientific">Tritrichomonas foetus</name>
    <dbReference type="NCBI Taxonomy" id="1144522"/>
    <lineage>
        <taxon>Eukaryota</taxon>
        <taxon>Metamonada</taxon>
        <taxon>Parabasalia</taxon>
        <taxon>Tritrichomonadida</taxon>
        <taxon>Tritrichomonadidae</taxon>
        <taxon>Tritrichomonas</taxon>
    </lineage>
</organism>
<dbReference type="PIRSF" id="PIRSF005715">
    <property type="entry name" value="VPS45_Sec1"/>
    <property type="match status" value="1"/>
</dbReference>
<dbReference type="SUPFAM" id="SSF56815">
    <property type="entry name" value="Sec1/munc18-like (SM) proteins"/>
    <property type="match status" value="1"/>
</dbReference>
<dbReference type="Gene3D" id="3.40.50.1910">
    <property type="match status" value="1"/>
</dbReference>
<evidence type="ECO:0000313" key="2">
    <source>
        <dbReference type="EMBL" id="OHT03766.1"/>
    </source>
</evidence>
<dbReference type="RefSeq" id="XP_068356902.1">
    <property type="nucleotide sequence ID" value="XM_068493201.1"/>
</dbReference>
<dbReference type="GeneID" id="94827905"/>
<dbReference type="InterPro" id="IPR036045">
    <property type="entry name" value="Sec1-like_sf"/>
</dbReference>
<dbReference type="VEuPathDB" id="TrichDB:TRFO_06615"/>
<comment type="similarity">
    <text evidence="1">Belongs to the STXBP/unc-18/SEC1 family.</text>
</comment>
<dbReference type="Gene3D" id="1.25.40.60">
    <property type="match status" value="1"/>
</dbReference>
<evidence type="ECO:0000256" key="1">
    <source>
        <dbReference type="ARBA" id="ARBA00009884"/>
    </source>
</evidence>
<dbReference type="InterPro" id="IPR001619">
    <property type="entry name" value="Sec1-like"/>
</dbReference>
<name>A0A1J4K203_9EUKA</name>
<dbReference type="Pfam" id="PF00995">
    <property type="entry name" value="Sec1"/>
    <property type="match status" value="1"/>
</dbReference>
<dbReference type="InterPro" id="IPR043127">
    <property type="entry name" value="Sec-1-like_dom3a"/>
</dbReference>
<dbReference type="AlphaFoldDB" id="A0A1J4K203"/>
<evidence type="ECO:0000313" key="3">
    <source>
        <dbReference type="Proteomes" id="UP000179807"/>
    </source>
</evidence>
<gene>
    <name evidence="2" type="ORF">TRFO_06615</name>
</gene>
<keyword evidence="3" id="KW-1185">Reference proteome</keyword>
<accession>A0A1J4K203</accession>
<reference evidence="2" key="1">
    <citation type="submission" date="2016-10" db="EMBL/GenBank/DDBJ databases">
        <authorList>
            <person name="Benchimol M."/>
            <person name="Almeida L.G."/>
            <person name="Vasconcelos A.T."/>
            <person name="Perreira-Neves A."/>
            <person name="Rosa I.A."/>
            <person name="Tasca T."/>
            <person name="Bogo M.R."/>
            <person name="de Souza W."/>
        </authorList>
    </citation>
    <scope>NUCLEOTIDE SEQUENCE [LARGE SCALE GENOMIC DNA]</scope>
    <source>
        <strain evidence="2">K</strain>
    </source>
</reference>
<evidence type="ECO:0008006" key="4">
    <source>
        <dbReference type="Google" id="ProtNLM"/>
    </source>
</evidence>
<dbReference type="PANTHER" id="PTHR11679">
    <property type="entry name" value="VESICLE PROTEIN SORTING-ASSOCIATED"/>
    <property type="match status" value="1"/>
</dbReference>
<dbReference type="InterPro" id="IPR027482">
    <property type="entry name" value="Sec1-like_dom2"/>
</dbReference>
<protein>
    <recommendedName>
        <fullName evidence="4">Sec1 family protein</fullName>
    </recommendedName>
</protein>
<dbReference type="OrthoDB" id="10266265at2759"/>
<dbReference type="Gene3D" id="3.40.50.2060">
    <property type="match status" value="1"/>
</dbReference>
<comment type="caution">
    <text evidence="2">The sequence shown here is derived from an EMBL/GenBank/DDBJ whole genome shotgun (WGS) entry which is preliminary data.</text>
</comment>
<dbReference type="InterPro" id="IPR043154">
    <property type="entry name" value="Sec-1-like_dom1"/>
</dbReference>
<dbReference type="Proteomes" id="UP000179807">
    <property type="component" value="Unassembled WGS sequence"/>
</dbReference>
<proteinExistence type="inferred from homology"/>
<dbReference type="GO" id="GO:0016192">
    <property type="term" value="P:vesicle-mediated transport"/>
    <property type="evidence" value="ECO:0007669"/>
    <property type="project" value="InterPro"/>
</dbReference>
<dbReference type="EMBL" id="MLAK01000816">
    <property type="protein sequence ID" value="OHT03766.1"/>
    <property type="molecule type" value="Genomic_DNA"/>
</dbReference>
<dbReference type="Gene3D" id="3.90.830.10">
    <property type="entry name" value="Syntaxin Binding Protein 1, Chain A, domain 2"/>
    <property type="match status" value="1"/>
</dbReference>
<sequence length="571" mass="65499">MFHTHVQKAAFSILREQLSGPNSEANKILLFDHETINFLVPLISKQELLTFGYVLKNDISRFKNSAIRDPGVKSIIKSMNCYCFLRLTQENLEHLKILLSESICKSYFLYFTNSIPNNFIEELAESDRHCLIIEMKEVFVDFSALGSIYFSFGLSNLDSMINATNYEVKNLIYGRITDSLYSVLCSLNFKPYIRYDACSNHAKIIADKLNHAISHNHDQGSYTEICNVLILDRKSDVMTPLRHFPEFFPLIHDLLRIENNFVNISNAEKTLKKSQNTCYELNEMNDPLLPRHRFSNISELGEELSVYINKIKNGKTTKQNDNKTSTPNTEETDSINAILQYLETFDVLDDEKEKSEYNKKFQILNVIINQISPALKLTDFIRKESSMLKLKSENEDYDAVIDAIYSIDNDNQRNHVLRLATIFSLLYNHTATGANHVELIKKALTQHGFTQGDFNFTLIDKVLQINEEYSSSYKNVVKKNIPDFRSNGSQPRLALILEHASKNKLSEVQFPFAGKKGNSKYWIVFYVGGATYQEVNCATNIKNINIIIGGTTFHNADSFLKEEVLTSRLNH</sequence>